<accession>A0ABR5FJD0</accession>
<reference evidence="2 3" key="1">
    <citation type="submission" date="2015-05" db="EMBL/GenBank/DDBJ databases">
        <title>Genome sequence of Mycobacterium heraklionense Davo strain.</title>
        <authorList>
            <person name="Greninger A.L."/>
            <person name="Cunningham G."/>
            <person name="Miller S."/>
        </authorList>
    </citation>
    <scope>NUCLEOTIDE SEQUENCE [LARGE SCALE GENOMIC DNA]</scope>
    <source>
        <strain evidence="2 3">Davo</strain>
    </source>
</reference>
<comment type="caution">
    <text evidence="2">The sequence shown here is derived from an EMBL/GenBank/DDBJ whole genome shotgun (WGS) entry which is preliminary data.</text>
</comment>
<name>A0ABR5FJD0_9MYCO</name>
<feature type="signal peptide" evidence="1">
    <location>
        <begin position="1"/>
        <end position="40"/>
    </location>
</feature>
<dbReference type="EMBL" id="LDPO01000002">
    <property type="protein sequence ID" value="KLO30961.1"/>
    <property type="molecule type" value="Genomic_DNA"/>
</dbReference>
<proteinExistence type="predicted"/>
<keyword evidence="1" id="KW-0732">Signal</keyword>
<evidence type="ECO:0000256" key="1">
    <source>
        <dbReference type="SAM" id="SignalP"/>
    </source>
</evidence>
<gene>
    <name evidence="2" type="ORF">ABW16_04490</name>
</gene>
<protein>
    <submittedName>
        <fullName evidence="2">Uncharacterized protein</fullName>
    </submittedName>
</protein>
<dbReference type="Proteomes" id="UP000036464">
    <property type="component" value="Unassembled WGS sequence"/>
</dbReference>
<keyword evidence="3" id="KW-1185">Reference proteome</keyword>
<organism evidence="2 3">
    <name type="scientific">Mycolicibacter heraklionensis</name>
    <dbReference type="NCBI Taxonomy" id="512402"/>
    <lineage>
        <taxon>Bacteria</taxon>
        <taxon>Bacillati</taxon>
        <taxon>Actinomycetota</taxon>
        <taxon>Actinomycetes</taxon>
        <taxon>Mycobacteriales</taxon>
        <taxon>Mycobacteriaceae</taxon>
        <taxon>Mycolicibacter</taxon>
    </lineage>
</organism>
<evidence type="ECO:0000313" key="3">
    <source>
        <dbReference type="Proteomes" id="UP000036464"/>
    </source>
</evidence>
<sequence length="251" mass="27333">MSLNNTEAVMWVSRRLLNLLGMGAAAAFAALVIPVSTAHATDLFGNPDGTTYETCEGAVCLVMGNPVDGNWAYQGVRPFITDWKGDQPYNVMYTPTGSDEASLAGSYNIKIEDYWNSFFSTSAYQFGDFVANPDSDVSASDLGNFGYLSGSSIYEINVGDFTNLTINGVGPHDLNYWVMSTGDFGYTVVTDPINFASAAYITIGDDDPMFLWNSLFHSWIPEVPDYLIPNDPFASLDFDPAQYLTDVLGAL</sequence>
<evidence type="ECO:0000313" key="2">
    <source>
        <dbReference type="EMBL" id="KLO30961.1"/>
    </source>
</evidence>
<feature type="chain" id="PRO_5046067974" evidence="1">
    <location>
        <begin position="41"/>
        <end position="251"/>
    </location>
</feature>